<dbReference type="Pfam" id="PF25426">
    <property type="entry name" value="AAA_lid_BCS1"/>
    <property type="match status" value="1"/>
</dbReference>
<dbReference type="InterPro" id="IPR050747">
    <property type="entry name" value="Mitochondrial_chaperone_BCS1"/>
</dbReference>
<dbReference type="GO" id="GO:0016887">
    <property type="term" value="F:ATP hydrolysis activity"/>
    <property type="evidence" value="ECO:0007669"/>
    <property type="project" value="InterPro"/>
</dbReference>
<keyword evidence="8" id="KW-1185">Reference proteome</keyword>
<feature type="compositionally biased region" description="Basic residues" evidence="5">
    <location>
        <begin position="96"/>
        <end position="105"/>
    </location>
</feature>
<feature type="domain" description="AAA+ ATPase" evidence="6">
    <location>
        <begin position="289"/>
        <end position="417"/>
    </location>
</feature>
<organism evidence="7 8">
    <name type="scientific">Gracilariopsis chorda</name>
    <dbReference type="NCBI Taxonomy" id="448386"/>
    <lineage>
        <taxon>Eukaryota</taxon>
        <taxon>Rhodophyta</taxon>
        <taxon>Florideophyceae</taxon>
        <taxon>Rhodymeniophycidae</taxon>
        <taxon>Gracilariales</taxon>
        <taxon>Gracilariaceae</taxon>
        <taxon>Gracilariopsis</taxon>
    </lineage>
</organism>
<evidence type="ECO:0000313" key="8">
    <source>
        <dbReference type="Proteomes" id="UP000247409"/>
    </source>
</evidence>
<dbReference type="EMBL" id="NBIV01000074">
    <property type="protein sequence ID" value="PXF45016.1"/>
    <property type="molecule type" value="Genomic_DNA"/>
</dbReference>
<dbReference type="InterPro" id="IPR003960">
    <property type="entry name" value="ATPase_AAA_CS"/>
</dbReference>
<evidence type="ECO:0000256" key="4">
    <source>
        <dbReference type="RuleBase" id="RU003651"/>
    </source>
</evidence>
<dbReference type="Pfam" id="PF00004">
    <property type="entry name" value="AAA"/>
    <property type="match status" value="1"/>
</dbReference>
<comment type="caution">
    <text evidence="7">The sequence shown here is derived from an EMBL/GenBank/DDBJ whole genome shotgun (WGS) entry which is preliminary data.</text>
</comment>
<dbReference type="GO" id="GO:0005524">
    <property type="term" value="F:ATP binding"/>
    <property type="evidence" value="ECO:0007669"/>
    <property type="project" value="UniProtKB-KW"/>
</dbReference>
<dbReference type="AlphaFoldDB" id="A0A2V3ISB8"/>
<dbReference type="Gene3D" id="3.40.50.300">
    <property type="entry name" value="P-loop containing nucleotide triphosphate hydrolases"/>
    <property type="match status" value="1"/>
</dbReference>
<dbReference type="SUPFAM" id="SSF52540">
    <property type="entry name" value="P-loop containing nucleoside triphosphate hydrolases"/>
    <property type="match status" value="1"/>
</dbReference>
<evidence type="ECO:0000256" key="5">
    <source>
        <dbReference type="SAM" id="MobiDB-lite"/>
    </source>
</evidence>
<comment type="similarity">
    <text evidence="1">Belongs to the AAA ATPase family. BCS1 subfamily.</text>
</comment>
<dbReference type="Proteomes" id="UP000247409">
    <property type="component" value="Unassembled WGS sequence"/>
</dbReference>
<gene>
    <name evidence="7" type="ORF">BWQ96_05219</name>
</gene>
<keyword evidence="2 4" id="KW-0547">Nucleotide-binding</keyword>
<name>A0A2V3ISB8_9FLOR</name>
<dbReference type="STRING" id="448386.A0A2V3ISB8"/>
<evidence type="ECO:0000256" key="3">
    <source>
        <dbReference type="ARBA" id="ARBA00022840"/>
    </source>
</evidence>
<evidence type="ECO:0000313" key="7">
    <source>
        <dbReference type="EMBL" id="PXF45016.1"/>
    </source>
</evidence>
<proteinExistence type="inferred from homology"/>
<evidence type="ECO:0000259" key="6">
    <source>
        <dbReference type="SMART" id="SM00382"/>
    </source>
</evidence>
<dbReference type="InterPro" id="IPR057495">
    <property type="entry name" value="AAA_lid_BCS1"/>
</dbReference>
<dbReference type="SMART" id="SM00382">
    <property type="entry name" value="AAA"/>
    <property type="match status" value="1"/>
</dbReference>
<protein>
    <submittedName>
        <fullName evidence="7">Putative mitochondrial chaperone BCS1-A</fullName>
    </submittedName>
</protein>
<sequence>MASDLSPLSFSSVPQAALTHFPDSHAKHLIQVFDVPADRISSCTIMHDNEKLFNAILLYAALCPNPAKPNLARRFYINSSDPYVKGDDDKDVSPTRSHRSKHLHSRSIAPGKGERRAAAPVPKLKMDIGTTVVYWPPPEHLVPKFLTLNDNHEPYKLPDGMEDSINVHIMHYEVGTPQKSILQNDMSSLHVARVSTHHGDEALQVFLQGILQWSVDRSNPDHNGRKYNLYRFKVDSCGVGSWEEQGSRRGRPHESVLLREGQMGAILEDIEQFLHPDAKDWYIQHGLPHRRSFLFEGSPGTGKTSTIRVIAGQYSLSCCFLSMTNEKFSNQLLCDALSELPSNALLVLEDVDALFNADRTSASSSSLTFSGLLNVLDGVTSVEGLITIMTTNHANRLDPALIRGGRIDRRFCFTAPSEKELAALFRMFYEDAPEELVNQFVTEVAEWKKNGHEATVATLQQFFISFRGRSAEKCVEGLQVFLSEQPAATSAGETDSQTQK</sequence>
<dbReference type="InterPro" id="IPR003593">
    <property type="entry name" value="AAA+_ATPase"/>
</dbReference>
<dbReference type="InterPro" id="IPR027417">
    <property type="entry name" value="P-loop_NTPase"/>
</dbReference>
<evidence type="ECO:0000256" key="2">
    <source>
        <dbReference type="ARBA" id="ARBA00022741"/>
    </source>
</evidence>
<feature type="region of interest" description="Disordered" evidence="5">
    <location>
        <begin position="86"/>
        <end position="120"/>
    </location>
</feature>
<accession>A0A2V3ISB8</accession>
<dbReference type="InterPro" id="IPR003959">
    <property type="entry name" value="ATPase_AAA_core"/>
</dbReference>
<reference evidence="7 8" key="1">
    <citation type="journal article" date="2018" name="Mol. Biol. Evol.">
        <title>Analysis of the draft genome of the red seaweed Gracilariopsis chorda provides insights into genome size evolution in Rhodophyta.</title>
        <authorList>
            <person name="Lee J."/>
            <person name="Yang E.C."/>
            <person name="Graf L."/>
            <person name="Yang J.H."/>
            <person name="Qiu H."/>
            <person name="Zel Zion U."/>
            <person name="Chan C.X."/>
            <person name="Stephens T.G."/>
            <person name="Weber A.P.M."/>
            <person name="Boo G.H."/>
            <person name="Boo S.M."/>
            <person name="Kim K.M."/>
            <person name="Shin Y."/>
            <person name="Jung M."/>
            <person name="Lee S.J."/>
            <person name="Yim H.S."/>
            <person name="Lee J.H."/>
            <person name="Bhattacharya D."/>
            <person name="Yoon H.S."/>
        </authorList>
    </citation>
    <scope>NUCLEOTIDE SEQUENCE [LARGE SCALE GENOMIC DNA]</scope>
    <source>
        <strain evidence="7 8">SKKU-2015</strain>
        <tissue evidence="7">Whole body</tissue>
    </source>
</reference>
<dbReference type="OrthoDB" id="4498at2759"/>
<keyword evidence="3 4" id="KW-0067">ATP-binding</keyword>
<evidence type="ECO:0000256" key="1">
    <source>
        <dbReference type="ARBA" id="ARBA00007448"/>
    </source>
</evidence>
<dbReference type="PROSITE" id="PS00674">
    <property type="entry name" value="AAA"/>
    <property type="match status" value="1"/>
</dbReference>
<dbReference type="PANTHER" id="PTHR23070">
    <property type="entry name" value="BCS1 AAA-TYPE ATPASE"/>
    <property type="match status" value="1"/>
</dbReference>